<dbReference type="VEuPathDB" id="FungiDB:GLRG_08507"/>
<accession>E3QRU0</accession>
<sequence length="131" mass="14294">MCGGCSTINPQRRAPVDRVLSVAWTLKSLYAPFRCLWWPSRKGNGMWIRAPWYVIQESSAKKREPGGVAGDPDKAVDLGEVLYAVGGGGSGGGGHFFFSCYRTVYLVLVARTGEVFVIIVLAWDLCFTVSS</sequence>
<evidence type="ECO:0000313" key="1">
    <source>
        <dbReference type="EMBL" id="EFQ33578.1"/>
    </source>
</evidence>
<dbReference type="AlphaFoldDB" id="E3QRU0"/>
<dbReference type="RefSeq" id="XP_008097598.1">
    <property type="nucleotide sequence ID" value="XM_008099407.1"/>
</dbReference>
<keyword evidence="2" id="KW-1185">Reference proteome</keyword>
<protein>
    <submittedName>
        <fullName evidence="1">Uncharacterized protein</fullName>
    </submittedName>
</protein>
<dbReference type="Proteomes" id="UP000008782">
    <property type="component" value="Unassembled WGS sequence"/>
</dbReference>
<dbReference type="EMBL" id="GG697372">
    <property type="protein sequence ID" value="EFQ33578.1"/>
    <property type="molecule type" value="Genomic_DNA"/>
</dbReference>
<dbReference type="HOGENOM" id="CLU_1927445_0_0_1"/>
<organism evidence="2">
    <name type="scientific">Colletotrichum graminicola (strain M1.001 / M2 / FGSC 10212)</name>
    <name type="common">Maize anthracnose fungus</name>
    <name type="synonym">Glomerella graminicola</name>
    <dbReference type="NCBI Taxonomy" id="645133"/>
    <lineage>
        <taxon>Eukaryota</taxon>
        <taxon>Fungi</taxon>
        <taxon>Dikarya</taxon>
        <taxon>Ascomycota</taxon>
        <taxon>Pezizomycotina</taxon>
        <taxon>Sordariomycetes</taxon>
        <taxon>Hypocreomycetidae</taxon>
        <taxon>Glomerellales</taxon>
        <taxon>Glomerellaceae</taxon>
        <taxon>Colletotrichum</taxon>
        <taxon>Colletotrichum graminicola species complex</taxon>
    </lineage>
</organism>
<name>E3QRU0_COLGM</name>
<proteinExistence type="predicted"/>
<reference evidence="2" key="1">
    <citation type="journal article" date="2012" name="Nat. Genet.">
        <title>Lifestyle transitions in plant pathogenic Colletotrichum fungi deciphered by genome and transcriptome analyses.</title>
        <authorList>
            <person name="O'Connell R.J."/>
            <person name="Thon M.R."/>
            <person name="Hacquard S."/>
            <person name="Amyotte S.G."/>
            <person name="Kleemann J."/>
            <person name="Torres M.F."/>
            <person name="Damm U."/>
            <person name="Buiate E.A."/>
            <person name="Epstein L."/>
            <person name="Alkan N."/>
            <person name="Altmueller J."/>
            <person name="Alvarado-Balderrama L."/>
            <person name="Bauser C.A."/>
            <person name="Becker C."/>
            <person name="Birren B.W."/>
            <person name="Chen Z."/>
            <person name="Choi J."/>
            <person name="Crouch J.A."/>
            <person name="Duvick J.P."/>
            <person name="Farman M.A."/>
            <person name="Gan P."/>
            <person name="Heiman D."/>
            <person name="Henrissat B."/>
            <person name="Howard R.J."/>
            <person name="Kabbage M."/>
            <person name="Koch C."/>
            <person name="Kracher B."/>
            <person name="Kubo Y."/>
            <person name="Law A.D."/>
            <person name="Lebrun M.-H."/>
            <person name="Lee Y.-H."/>
            <person name="Miyara I."/>
            <person name="Moore N."/>
            <person name="Neumann U."/>
            <person name="Nordstroem K."/>
            <person name="Panaccione D.G."/>
            <person name="Panstruga R."/>
            <person name="Place M."/>
            <person name="Proctor R.H."/>
            <person name="Prusky D."/>
            <person name="Rech G."/>
            <person name="Reinhardt R."/>
            <person name="Rollins J.A."/>
            <person name="Rounsley S."/>
            <person name="Schardl C.L."/>
            <person name="Schwartz D.C."/>
            <person name="Shenoy N."/>
            <person name="Shirasu K."/>
            <person name="Sikhakolli U.R."/>
            <person name="Stueber K."/>
            <person name="Sukno S.A."/>
            <person name="Sweigard J.A."/>
            <person name="Takano Y."/>
            <person name="Takahara H."/>
            <person name="Trail F."/>
            <person name="van der Does H.C."/>
            <person name="Voll L.M."/>
            <person name="Will I."/>
            <person name="Young S."/>
            <person name="Zeng Q."/>
            <person name="Zhang J."/>
            <person name="Zhou S."/>
            <person name="Dickman M.B."/>
            <person name="Schulze-Lefert P."/>
            <person name="Ver Loren van Themaat E."/>
            <person name="Ma L.-J."/>
            <person name="Vaillancourt L.J."/>
        </authorList>
    </citation>
    <scope>NUCLEOTIDE SEQUENCE [LARGE SCALE GENOMIC DNA]</scope>
    <source>
        <strain evidence="2">M1.001 / M2 / FGSC 10212</strain>
    </source>
</reference>
<evidence type="ECO:0000313" key="2">
    <source>
        <dbReference type="Proteomes" id="UP000008782"/>
    </source>
</evidence>
<gene>
    <name evidence="1" type="ORF">GLRG_08507</name>
</gene>
<dbReference type="GeneID" id="24413872"/>